<dbReference type="EMBL" id="MFGB01000023">
    <property type="protein sequence ID" value="OGF25103.1"/>
    <property type="molecule type" value="Genomic_DNA"/>
</dbReference>
<feature type="coiled-coil region" evidence="1">
    <location>
        <begin position="333"/>
        <end position="421"/>
    </location>
</feature>
<dbReference type="InterPro" id="IPR027417">
    <property type="entry name" value="P-loop_NTPase"/>
</dbReference>
<evidence type="ECO:0000313" key="3">
    <source>
        <dbReference type="EMBL" id="OGF25103.1"/>
    </source>
</evidence>
<feature type="domain" description="DUF2326" evidence="2">
    <location>
        <begin position="446"/>
        <end position="576"/>
    </location>
</feature>
<accession>A0A1F5SF97</accession>
<reference evidence="3 4" key="1">
    <citation type="journal article" date="2016" name="Nat. Commun.">
        <title>Thousands of microbial genomes shed light on interconnected biogeochemical processes in an aquifer system.</title>
        <authorList>
            <person name="Anantharaman K."/>
            <person name="Brown C.T."/>
            <person name="Hug L.A."/>
            <person name="Sharon I."/>
            <person name="Castelle C.J."/>
            <person name="Probst A.J."/>
            <person name="Thomas B.C."/>
            <person name="Singh A."/>
            <person name="Wilkins M.J."/>
            <person name="Karaoz U."/>
            <person name="Brodie E.L."/>
            <person name="Williams K.H."/>
            <person name="Hubbard S.S."/>
            <person name="Banfield J.F."/>
        </authorList>
    </citation>
    <scope>NUCLEOTIDE SEQUENCE [LARGE SCALE GENOMIC DNA]</scope>
</reference>
<proteinExistence type="predicted"/>
<protein>
    <recommendedName>
        <fullName evidence="2">DUF2326 domain-containing protein</fullName>
    </recommendedName>
</protein>
<keyword evidence="1" id="KW-0175">Coiled coil</keyword>
<evidence type="ECO:0000259" key="2">
    <source>
        <dbReference type="Pfam" id="PF10088"/>
    </source>
</evidence>
<dbReference type="AlphaFoldDB" id="A0A1F5SF97"/>
<evidence type="ECO:0000313" key="4">
    <source>
        <dbReference type="Proteomes" id="UP000178367"/>
    </source>
</evidence>
<organism evidence="3 4">
    <name type="scientific">Candidatus Falkowbacteria bacterium RIFOXYA2_FULL_47_19</name>
    <dbReference type="NCBI Taxonomy" id="1797994"/>
    <lineage>
        <taxon>Bacteria</taxon>
        <taxon>Candidatus Falkowiibacteriota</taxon>
    </lineage>
</organism>
<dbReference type="Proteomes" id="UP000178367">
    <property type="component" value="Unassembled WGS sequence"/>
</dbReference>
<sequence>MIRIKKLFFEPNNFSTRVIEPIEFKKGLNFVIGEKVDSDKVTGKKMNSVGKSLMTEMINFCLLKDLKESRIDKIPVITFNDDIFVCLELEIETTEYVKIVTIKRTRDEKKDIFIIDDQSEKIFNTLQSAKDYLEYLFYPDLENHPSLRNILSIIIRDEKTNYDDIVKAFHGVRNYSYLIKPHLYLFNFDISKADELNKNYGKMEQIKKVITSINSSFKMAGTDSKRIKSYLNELEDKVNKLGSAIDDLKPSEGSKQTNDDFNKLSIELDRVLTELSAKDYAIQRIKNLPKIEQINSNDIKIIYNQYKLGLGDLVKKSIDQVMEFKKQIDSFQNNLMSRKLKSLQEERMLLEDSRAHIDSKLSKIYQINNTKEKIENLREAIINHREKNNELANLSEKYKILEEQRNERKKIKKQNREILDDLDSKIFELSNVISDFENDLKNIHEFIAGNKECHFNIETKESAEYINIDYRVNLDGGSGVNRTRTFIYDVLLMLNIHTSKKHPGFLIHDNIFASAGTDDMVKAFNYLYKQELSGNNFQYIVTVNKDEFDSVVNEFDFDYKDKVRLTLTRQDQLLKTSYREV</sequence>
<evidence type="ECO:0000256" key="1">
    <source>
        <dbReference type="SAM" id="Coils"/>
    </source>
</evidence>
<dbReference type="Pfam" id="PF10088">
    <property type="entry name" value="DUF2326"/>
    <property type="match status" value="1"/>
</dbReference>
<gene>
    <name evidence="3" type="ORF">A2227_07175</name>
</gene>
<dbReference type="Gene3D" id="3.40.50.300">
    <property type="entry name" value="P-loop containing nucleotide triphosphate hydrolases"/>
    <property type="match status" value="1"/>
</dbReference>
<comment type="caution">
    <text evidence="3">The sequence shown here is derived from an EMBL/GenBank/DDBJ whole genome shotgun (WGS) entry which is preliminary data.</text>
</comment>
<name>A0A1F5SF97_9BACT</name>
<dbReference type="STRING" id="1797994.A2227_07175"/>
<dbReference type="InterPro" id="IPR018760">
    <property type="entry name" value="DUF2326"/>
</dbReference>